<feature type="region of interest" description="Disordered" evidence="1">
    <location>
        <begin position="31"/>
        <end position="52"/>
    </location>
</feature>
<gene>
    <name evidence="2" type="ORF">JFN88_18075</name>
</gene>
<proteinExistence type="predicted"/>
<dbReference type="Proteomes" id="UP000640274">
    <property type="component" value="Unassembled WGS sequence"/>
</dbReference>
<dbReference type="EMBL" id="JAELUP010000103">
    <property type="protein sequence ID" value="MBJ6363114.1"/>
    <property type="molecule type" value="Genomic_DNA"/>
</dbReference>
<feature type="compositionally biased region" description="Acidic residues" evidence="1">
    <location>
        <begin position="39"/>
        <end position="52"/>
    </location>
</feature>
<evidence type="ECO:0000256" key="1">
    <source>
        <dbReference type="SAM" id="MobiDB-lite"/>
    </source>
</evidence>
<dbReference type="Pfam" id="PF14006">
    <property type="entry name" value="YqzL"/>
    <property type="match status" value="1"/>
</dbReference>
<dbReference type="AlphaFoldDB" id="A0A934MSC0"/>
<evidence type="ECO:0000313" key="3">
    <source>
        <dbReference type="Proteomes" id="UP000640274"/>
    </source>
</evidence>
<name>A0A934MSC0_9BACL</name>
<sequence>MRHLSWTYFMKTGDVDAFMLYREMGRLSEADAEQHEDAAVEEGMLEDEASFS</sequence>
<dbReference type="InterPro" id="IPR025617">
    <property type="entry name" value="YqzL"/>
</dbReference>
<dbReference type="RefSeq" id="WP_199020692.1">
    <property type="nucleotide sequence ID" value="NZ_JAELUP010000103.1"/>
</dbReference>
<reference evidence="2" key="1">
    <citation type="submission" date="2020-12" db="EMBL/GenBank/DDBJ databases">
        <authorList>
            <person name="Huq M.A."/>
        </authorList>
    </citation>
    <scope>NUCLEOTIDE SEQUENCE</scope>
    <source>
        <strain evidence="2">MAHUQ-46</strain>
    </source>
</reference>
<comment type="caution">
    <text evidence="2">The sequence shown here is derived from an EMBL/GenBank/DDBJ whole genome shotgun (WGS) entry which is preliminary data.</text>
</comment>
<accession>A0A934MSC0</accession>
<organism evidence="2 3">
    <name type="scientific">Paenibacillus roseus</name>
    <dbReference type="NCBI Taxonomy" id="2798579"/>
    <lineage>
        <taxon>Bacteria</taxon>
        <taxon>Bacillati</taxon>
        <taxon>Bacillota</taxon>
        <taxon>Bacilli</taxon>
        <taxon>Bacillales</taxon>
        <taxon>Paenibacillaceae</taxon>
        <taxon>Paenibacillus</taxon>
    </lineage>
</organism>
<evidence type="ECO:0000313" key="2">
    <source>
        <dbReference type="EMBL" id="MBJ6363114.1"/>
    </source>
</evidence>
<keyword evidence="3" id="KW-1185">Reference proteome</keyword>
<protein>
    <submittedName>
        <fullName evidence="2">YqzL family protein</fullName>
    </submittedName>
</protein>